<organism evidence="2 3">
    <name type="scientific">Lophium mytilinum</name>
    <dbReference type="NCBI Taxonomy" id="390894"/>
    <lineage>
        <taxon>Eukaryota</taxon>
        <taxon>Fungi</taxon>
        <taxon>Dikarya</taxon>
        <taxon>Ascomycota</taxon>
        <taxon>Pezizomycotina</taxon>
        <taxon>Dothideomycetes</taxon>
        <taxon>Pleosporomycetidae</taxon>
        <taxon>Mytilinidiales</taxon>
        <taxon>Mytilinidiaceae</taxon>
        <taxon>Lophium</taxon>
    </lineage>
</organism>
<accession>A0A6A6Q9L5</accession>
<keyword evidence="1" id="KW-0732">Signal</keyword>
<feature type="chain" id="PRO_5025450856" evidence="1">
    <location>
        <begin position="20"/>
        <end position="171"/>
    </location>
</feature>
<proteinExistence type="predicted"/>
<gene>
    <name evidence="2" type="ORF">BU16DRAFT_544941</name>
</gene>
<feature type="signal peptide" evidence="1">
    <location>
        <begin position="1"/>
        <end position="19"/>
    </location>
</feature>
<evidence type="ECO:0000313" key="2">
    <source>
        <dbReference type="EMBL" id="KAF2488781.1"/>
    </source>
</evidence>
<dbReference type="AlphaFoldDB" id="A0A6A6Q9L5"/>
<evidence type="ECO:0000256" key="1">
    <source>
        <dbReference type="SAM" id="SignalP"/>
    </source>
</evidence>
<sequence>MVSLIKLIALAASVGKALACVHAYGYIDDCPIDVGDCGRYATLTDNGGVVCQGDIGTIDQDGHYTIHCNPGYVWAFTQNLAHSWYGYGSASFQWDQHVDTGSWDCGICTGKNGHCQHCSTRQFDTKIWSGGMYKGLLEVGRRRILGAMETLADEGPLCISSWLDVAAPKIG</sequence>
<keyword evidence="3" id="KW-1185">Reference proteome</keyword>
<evidence type="ECO:0000313" key="3">
    <source>
        <dbReference type="Proteomes" id="UP000799750"/>
    </source>
</evidence>
<dbReference type="EMBL" id="MU004200">
    <property type="protein sequence ID" value="KAF2488781.1"/>
    <property type="molecule type" value="Genomic_DNA"/>
</dbReference>
<reference evidence="2" key="1">
    <citation type="journal article" date="2020" name="Stud. Mycol.">
        <title>101 Dothideomycetes genomes: a test case for predicting lifestyles and emergence of pathogens.</title>
        <authorList>
            <person name="Haridas S."/>
            <person name="Albert R."/>
            <person name="Binder M."/>
            <person name="Bloem J."/>
            <person name="Labutti K."/>
            <person name="Salamov A."/>
            <person name="Andreopoulos B."/>
            <person name="Baker S."/>
            <person name="Barry K."/>
            <person name="Bills G."/>
            <person name="Bluhm B."/>
            <person name="Cannon C."/>
            <person name="Castanera R."/>
            <person name="Culley D."/>
            <person name="Daum C."/>
            <person name="Ezra D."/>
            <person name="Gonzalez J."/>
            <person name="Henrissat B."/>
            <person name="Kuo A."/>
            <person name="Liang C."/>
            <person name="Lipzen A."/>
            <person name="Lutzoni F."/>
            <person name="Magnuson J."/>
            <person name="Mondo S."/>
            <person name="Nolan M."/>
            <person name="Ohm R."/>
            <person name="Pangilinan J."/>
            <person name="Park H.-J."/>
            <person name="Ramirez L."/>
            <person name="Alfaro M."/>
            <person name="Sun H."/>
            <person name="Tritt A."/>
            <person name="Yoshinaga Y."/>
            <person name="Zwiers L.-H."/>
            <person name="Turgeon B."/>
            <person name="Goodwin S."/>
            <person name="Spatafora J."/>
            <person name="Crous P."/>
            <person name="Grigoriev I."/>
        </authorList>
    </citation>
    <scope>NUCLEOTIDE SEQUENCE</scope>
    <source>
        <strain evidence="2">CBS 269.34</strain>
    </source>
</reference>
<protein>
    <submittedName>
        <fullName evidence="2">Uncharacterized protein</fullName>
    </submittedName>
</protein>
<name>A0A6A6Q9L5_9PEZI</name>
<dbReference type="Proteomes" id="UP000799750">
    <property type="component" value="Unassembled WGS sequence"/>
</dbReference>
<dbReference type="OrthoDB" id="2827110at2759"/>